<feature type="domain" description="MPN" evidence="6">
    <location>
        <begin position="3"/>
        <end position="126"/>
    </location>
</feature>
<dbReference type="InterPro" id="IPR051929">
    <property type="entry name" value="VirAsm_ModProt"/>
</dbReference>
<evidence type="ECO:0000256" key="1">
    <source>
        <dbReference type="ARBA" id="ARBA00022670"/>
    </source>
</evidence>
<evidence type="ECO:0000256" key="2">
    <source>
        <dbReference type="ARBA" id="ARBA00022723"/>
    </source>
</evidence>
<keyword evidence="1" id="KW-0645">Protease</keyword>
<dbReference type="PANTHER" id="PTHR34858:SF1">
    <property type="entry name" value="CYSO-CYSTEINE PEPTIDASE"/>
    <property type="match status" value="1"/>
</dbReference>
<keyword evidence="8" id="KW-1185">Reference proteome</keyword>
<evidence type="ECO:0000256" key="5">
    <source>
        <dbReference type="ARBA" id="ARBA00023049"/>
    </source>
</evidence>
<name>A0A4Q9RAG9_9GAMM</name>
<evidence type="ECO:0000256" key="4">
    <source>
        <dbReference type="ARBA" id="ARBA00022833"/>
    </source>
</evidence>
<evidence type="ECO:0000313" key="7">
    <source>
        <dbReference type="EMBL" id="TBU96796.1"/>
    </source>
</evidence>
<dbReference type="InterPro" id="IPR028090">
    <property type="entry name" value="JAB_dom_prok"/>
</dbReference>
<dbReference type="EMBL" id="QJUP01000011">
    <property type="protein sequence ID" value="TBU96796.1"/>
    <property type="molecule type" value="Genomic_DNA"/>
</dbReference>
<dbReference type="Proteomes" id="UP000292639">
    <property type="component" value="Unassembled WGS sequence"/>
</dbReference>
<organism evidence="7 8">
    <name type="scientific">Stutzerimonas kirkiae</name>
    <dbReference type="NCBI Taxonomy" id="2211392"/>
    <lineage>
        <taxon>Bacteria</taxon>
        <taxon>Pseudomonadati</taxon>
        <taxon>Pseudomonadota</taxon>
        <taxon>Gammaproteobacteria</taxon>
        <taxon>Pseudomonadales</taxon>
        <taxon>Pseudomonadaceae</taxon>
        <taxon>Stutzerimonas</taxon>
    </lineage>
</organism>
<proteinExistence type="predicted"/>
<dbReference type="PANTHER" id="PTHR34858">
    <property type="entry name" value="CYSO-CYSTEINE PEPTIDASE"/>
    <property type="match status" value="1"/>
</dbReference>
<dbReference type="SMART" id="SM00232">
    <property type="entry name" value="JAB_MPN"/>
    <property type="match status" value="1"/>
</dbReference>
<protein>
    <submittedName>
        <fullName evidence="7">Peptidase</fullName>
    </submittedName>
</protein>
<comment type="caution">
    <text evidence="7">The sequence shown here is derived from an EMBL/GenBank/DDBJ whole genome shotgun (WGS) entry which is preliminary data.</text>
</comment>
<dbReference type="RefSeq" id="WP_131185176.1">
    <property type="nucleotide sequence ID" value="NZ_QJUO01000023.1"/>
</dbReference>
<keyword evidence="4" id="KW-0862">Zinc</keyword>
<dbReference type="GO" id="GO:0006508">
    <property type="term" value="P:proteolysis"/>
    <property type="evidence" value="ECO:0007669"/>
    <property type="project" value="UniProtKB-KW"/>
</dbReference>
<dbReference type="OrthoDB" id="1494599at2"/>
<sequence>MALHIERQVLERILAQAHHHHPLETCGIVASSSNSRVASRIVPMQNQAASETFFRFDSQEQFRVFRELDERDECCRVVYHSHTASEAYPSREDVEYAGCPETHYLIVSTWGKARVPVRSFRLLNGRIIEESLTILE</sequence>
<dbReference type="Gene3D" id="3.40.140.10">
    <property type="entry name" value="Cytidine Deaminase, domain 2"/>
    <property type="match status" value="1"/>
</dbReference>
<dbReference type="CDD" id="cd08070">
    <property type="entry name" value="MPN_like"/>
    <property type="match status" value="1"/>
</dbReference>
<dbReference type="InterPro" id="IPR037518">
    <property type="entry name" value="MPN"/>
</dbReference>
<dbReference type="Pfam" id="PF14464">
    <property type="entry name" value="Prok-JAB"/>
    <property type="match status" value="1"/>
</dbReference>
<keyword evidence="2" id="KW-0479">Metal-binding</keyword>
<dbReference type="AlphaFoldDB" id="A0A4Q9RAG9"/>
<dbReference type="GO" id="GO:0008235">
    <property type="term" value="F:metalloexopeptidase activity"/>
    <property type="evidence" value="ECO:0007669"/>
    <property type="project" value="TreeGrafter"/>
</dbReference>
<dbReference type="PROSITE" id="PS50249">
    <property type="entry name" value="MPN"/>
    <property type="match status" value="1"/>
</dbReference>
<evidence type="ECO:0000256" key="3">
    <source>
        <dbReference type="ARBA" id="ARBA00022801"/>
    </source>
</evidence>
<evidence type="ECO:0000313" key="8">
    <source>
        <dbReference type="Proteomes" id="UP000292639"/>
    </source>
</evidence>
<dbReference type="InterPro" id="IPR000555">
    <property type="entry name" value="JAMM/MPN+_dom"/>
</dbReference>
<evidence type="ECO:0000259" key="6">
    <source>
        <dbReference type="PROSITE" id="PS50249"/>
    </source>
</evidence>
<dbReference type="GO" id="GO:0008270">
    <property type="term" value="F:zinc ion binding"/>
    <property type="evidence" value="ECO:0007669"/>
    <property type="project" value="TreeGrafter"/>
</dbReference>
<reference evidence="7 8" key="1">
    <citation type="submission" date="2018-06" db="EMBL/GenBank/DDBJ databases">
        <title>Three novel Pseudomonas species isolated from symptomatic oak.</title>
        <authorList>
            <person name="Bueno-Gonzalez V."/>
            <person name="Brady C."/>
        </authorList>
    </citation>
    <scope>NUCLEOTIDE SEQUENCE [LARGE SCALE GENOMIC DNA]</scope>
    <source>
        <strain evidence="7 8">P17C</strain>
    </source>
</reference>
<keyword evidence="5" id="KW-0482">Metalloprotease</keyword>
<dbReference type="SUPFAM" id="SSF102712">
    <property type="entry name" value="JAB1/MPN domain"/>
    <property type="match status" value="1"/>
</dbReference>
<accession>A0A4Q9RAG9</accession>
<gene>
    <name evidence="7" type="ORF">DNJ96_09520</name>
</gene>
<keyword evidence="3" id="KW-0378">Hydrolase</keyword>